<comment type="caution">
    <text evidence="1">The sequence shown here is derived from an EMBL/GenBank/DDBJ whole genome shotgun (WGS) entry which is preliminary data.</text>
</comment>
<accession>A0A1B8BA86</accession>
<protein>
    <submittedName>
        <fullName evidence="1">Uncharacterized protein</fullName>
    </submittedName>
</protein>
<proteinExistence type="predicted"/>
<organism evidence="1 2">
    <name type="scientific">Fusarium poae</name>
    <dbReference type="NCBI Taxonomy" id="36050"/>
    <lineage>
        <taxon>Eukaryota</taxon>
        <taxon>Fungi</taxon>
        <taxon>Dikarya</taxon>
        <taxon>Ascomycota</taxon>
        <taxon>Pezizomycotina</taxon>
        <taxon>Sordariomycetes</taxon>
        <taxon>Hypocreomycetidae</taxon>
        <taxon>Hypocreales</taxon>
        <taxon>Nectriaceae</taxon>
        <taxon>Fusarium</taxon>
    </lineage>
</organism>
<dbReference type="EMBL" id="LYXU01000001">
    <property type="protein sequence ID" value="OBS29650.1"/>
    <property type="molecule type" value="Genomic_DNA"/>
</dbReference>
<keyword evidence="2" id="KW-1185">Reference proteome</keyword>
<dbReference type="OMA" id="NDEMAKF"/>
<gene>
    <name evidence="1" type="ORF">FPOA_03589</name>
</gene>
<reference evidence="1 2" key="1">
    <citation type="submission" date="2016-06" db="EMBL/GenBank/DDBJ databases">
        <title>Living apart together: crosstalk between the core and supernumerary genomes in a fungal plant pathogen.</title>
        <authorList>
            <person name="Vanheule A."/>
            <person name="Audenaert K."/>
            <person name="Warris S."/>
            <person name="Van De Geest H."/>
            <person name="Schijlen E."/>
            <person name="Hofte M."/>
            <person name="De Saeger S."/>
            <person name="Haesaert G."/>
            <person name="Waalwijk C."/>
            <person name="Van Der Lee T."/>
        </authorList>
    </citation>
    <scope>NUCLEOTIDE SEQUENCE [LARGE SCALE GENOMIC DNA]</scope>
    <source>
        <strain evidence="1 2">2516</strain>
    </source>
</reference>
<name>A0A1B8BA86_FUSPO</name>
<evidence type="ECO:0000313" key="1">
    <source>
        <dbReference type="EMBL" id="OBS29650.1"/>
    </source>
</evidence>
<sequence length="790" mass="87426">MSPSPGSSSGVASSLDLAARTFDLLGSLVKASEPTSVLTHAAKDLIKWLARERIDEASFKKCAELARELAYPNQHGLIIRESIENANERLRGLNAPVSLVTSGSLGRMMVQDQDYCYLVSTVASLASYYGNEHITEIICSLIIDRTDAPPGIRQYKHYQIYRAPISAVMAKIVDSIFLNVINAGHQPPHIPFQLSHLHIHALGHWELPSLIRGVQKADGDVLIICGVFFADVFAWLYSHFHGHLTVSIHATVSFTEQLGPDEMNVHLMIQEVCNDTNECLQKKHVFEASVAAGDGTYRLFVGRRSTEGPFSESVRPQPHVRQPLYHDSATDTGKRYTQRAGKLNRSETNHVSAVAKCILKWLLSLRLKPREIGLMFKPKWDGKGGVTCLAEMLLAHPSILHKDTGHLESAAPVFNRIQKQPNDGSDGGSSSDMGTGEAELYGLSAVISCFPIALDMLESISKRCSCSACDRHLSLEECKSGCLRDLAVTELFILLAHAISEGFGAVDVSGLTKPDDVVGSMFELFYQLIFKELLQWSDWFSVVTIVTAGIPYRIFTESGPSFGGTQPVAMQNGVFVAVSPWVSLSREIKLAGCFSLEFYEGGIEGISEEIAIMRCEAASESNGNDEMAKFFMGEEEVDDSELKLNTAIFRESDSVYRLMMLVSTGVVLRVFDPTEVLNCLLNSRFPLCSCLNNRDSEEREARAAARVYRLEDILEDWNAISPQTNIQVTRILSDYLKVNVALALSGAGVVMTDIRLCCLERAIEEARRELKDYYPRRVIRTQLVNRALTS</sequence>
<dbReference type="Proteomes" id="UP000091967">
    <property type="component" value="Unassembled WGS sequence"/>
</dbReference>
<dbReference type="AlphaFoldDB" id="A0A1B8BA86"/>
<evidence type="ECO:0000313" key="2">
    <source>
        <dbReference type="Proteomes" id="UP000091967"/>
    </source>
</evidence>